<dbReference type="EMBL" id="KL198017">
    <property type="protein sequence ID" value="KDQ20961.1"/>
    <property type="molecule type" value="Genomic_DNA"/>
</dbReference>
<proteinExistence type="predicted"/>
<keyword evidence="3" id="KW-1185">Reference proteome</keyword>
<reference evidence="3" key="1">
    <citation type="journal article" date="2014" name="Proc. Natl. Acad. Sci. U.S.A.">
        <title>Extensive sampling of basidiomycete genomes demonstrates inadequacy of the white-rot/brown-rot paradigm for wood decay fungi.</title>
        <authorList>
            <person name="Riley R."/>
            <person name="Salamov A.A."/>
            <person name="Brown D.W."/>
            <person name="Nagy L.G."/>
            <person name="Floudas D."/>
            <person name="Held B.W."/>
            <person name="Levasseur A."/>
            <person name="Lombard V."/>
            <person name="Morin E."/>
            <person name="Otillar R."/>
            <person name="Lindquist E.A."/>
            <person name="Sun H."/>
            <person name="LaButti K.M."/>
            <person name="Schmutz J."/>
            <person name="Jabbour D."/>
            <person name="Luo H."/>
            <person name="Baker S.E."/>
            <person name="Pisabarro A.G."/>
            <person name="Walton J.D."/>
            <person name="Blanchette R.A."/>
            <person name="Henrissat B."/>
            <person name="Martin F."/>
            <person name="Cullen D."/>
            <person name="Hibbett D.S."/>
            <person name="Grigoriev I.V."/>
        </authorList>
    </citation>
    <scope>NUCLEOTIDE SEQUENCE [LARGE SCALE GENOMIC DNA]</scope>
    <source>
        <strain evidence="3">FD-172 SS1</strain>
    </source>
</reference>
<sequence>MIPLLHTPPIHHSAILRAPFQACFRFDITRASISLPQSGWAWASLLFPSGYQVLGTLGFGLWALANPSSNIRRQ</sequence>
<keyword evidence="1" id="KW-1133">Transmembrane helix</keyword>
<gene>
    <name evidence="2" type="ORF">BOTBODRAFT_50989</name>
</gene>
<evidence type="ECO:0000313" key="3">
    <source>
        <dbReference type="Proteomes" id="UP000027195"/>
    </source>
</evidence>
<dbReference type="HOGENOM" id="CLU_2687475_0_0_1"/>
<feature type="transmembrane region" description="Helical" evidence="1">
    <location>
        <begin position="40"/>
        <end position="65"/>
    </location>
</feature>
<keyword evidence="1" id="KW-0472">Membrane</keyword>
<dbReference type="InParanoid" id="A0A067NB18"/>
<accession>A0A067NB18</accession>
<organism evidence="2 3">
    <name type="scientific">Botryobasidium botryosum (strain FD-172 SS1)</name>
    <dbReference type="NCBI Taxonomy" id="930990"/>
    <lineage>
        <taxon>Eukaryota</taxon>
        <taxon>Fungi</taxon>
        <taxon>Dikarya</taxon>
        <taxon>Basidiomycota</taxon>
        <taxon>Agaricomycotina</taxon>
        <taxon>Agaricomycetes</taxon>
        <taxon>Cantharellales</taxon>
        <taxon>Botryobasidiaceae</taxon>
        <taxon>Botryobasidium</taxon>
    </lineage>
</organism>
<dbReference type="Proteomes" id="UP000027195">
    <property type="component" value="Unassembled WGS sequence"/>
</dbReference>
<name>A0A067NB18_BOTB1</name>
<protein>
    <submittedName>
        <fullName evidence="2">Uncharacterized protein</fullName>
    </submittedName>
</protein>
<evidence type="ECO:0000313" key="2">
    <source>
        <dbReference type="EMBL" id="KDQ20961.1"/>
    </source>
</evidence>
<keyword evidence="1" id="KW-0812">Transmembrane</keyword>
<evidence type="ECO:0000256" key="1">
    <source>
        <dbReference type="SAM" id="Phobius"/>
    </source>
</evidence>
<dbReference type="AlphaFoldDB" id="A0A067NB18"/>